<sequence length="185" mass="21206">MAFGRPTDHATKRHFISLGRPPPLPGTNKKRCERYRCRHCSKEQAAASPQRLRDHLAGWSVLKATQEQQSSSVTIPIQEQPQKKLISSGIQRISKDENDTLVYDAAAAVISDGRPFNLFESQRWHRFFARIKPGWMPPSRKTITSLLPSVDQEVRNEVLRQIRAGMDILRIYRIERQALALIDHS</sequence>
<feature type="compositionally biased region" description="Basic and acidic residues" evidence="1">
    <location>
        <begin position="1"/>
        <end position="10"/>
    </location>
</feature>
<comment type="caution">
    <text evidence="2">The sequence shown here is derived from an EMBL/GenBank/DDBJ whole genome shotgun (WGS) entry which is preliminary data.</text>
</comment>
<dbReference type="OrthoDB" id="1607513at2759"/>
<dbReference type="EMBL" id="LSBJ02000001">
    <property type="protein sequence ID" value="OWT43400.1"/>
    <property type="molecule type" value="Genomic_DNA"/>
</dbReference>
<evidence type="ECO:0000313" key="2">
    <source>
        <dbReference type="EMBL" id="OWT43400.1"/>
    </source>
</evidence>
<dbReference type="AlphaFoldDB" id="A0A219ARN4"/>
<dbReference type="RefSeq" id="XP_022285825.1">
    <property type="nucleotide sequence ID" value="XM_022430138.1"/>
</dbReference>
<feature type="region of interest" description="Disordered" evidence="1">
    <location>
        <begin position="1"/>
        <end position="29"/>
    </location>
</feature>
<protein>
    <recommendedName>
        <fullName evidence="4">BED-type domain-containing protein</fullName>
    </recommendedName>
</protein>
<evidence type="ECO:0008006" key="4">
    <source>
        <dbReference type="Google" id="ProtNLM"/>
    </source>
</evidence>
<reference evidence="2 3" key="1">
    <citation type="journal article" date="2016" name="PLoS Pathog.">
        <title>Biosynthesis of antibiotic leucinostatins in bio-control fungus Purpureocillium lilacinum and their inhibition on phytophthora revealed by genome mining.</title>
        <authorList>
            <person name="Wang G."/>
            <person name="Liu Z."/>
            <person name="Lin R."/>
            <person name="Li E."/>
            <person name="Mao Z."/>
            <person name="Ling J."/>
            <person name="Yang Y."/>
            <person name="Yin W.B."/>
            <person name="Xie B."/>
        </authorList>
    </citation>
    <scope>NUCLEOTIDE SEQUENCE [LARGE SCALE GENOMIC DNA]</scope>
    <source>
        <strain evidence="2">170</strain>
    </source>
</reference>
<gene>
    <name evidence="2" type="ORF">VFPPC_18545</name>
</gene>
<dbReference type="Proteomes" id="UP000078397">
    <property type="component" value="Unassembled WGS sequence"/>
</dbReference>
<evidence type="ECO:0000313" key="3">
    <source>
        <dbReference type="Proteomes" id="UP000078397"/>
    </source>
</evidence>
<evidence type="ECO:0000256" key="1">
    <source>
        <dbReference type="SAM" id="MobiDB-lite"/>
    </source>
</evidence>
<keyword evidence="3" id="KW-1185">Reference proteome</keyword>
<accession>A0A219ARN4</accession>
<dbReference type="GeneID" id="33937281"/>
<organism evidence="2 3">
    <name type="scientific">Pochonia chlamydosporia 170</name>
    <dbReference type="NCBI Taxonomy" id="1380566"/>
    <lineage>
        <taxon>Eukaryota</taxon>
        <taxon>Fungi</taxon>
        <taxon>Dikarya</taxon>
        <taxon>Ascomycota</taxon>
        <taxon>Pezizomycotina</taxon>
        <taxon>Sordariomycetes</taxon>
        <taxon>Hypocreomycetidae</taxon>
        <taxon>Hypocreales</taxon>
        <taxon>Clavicipitaceae</taxon>
        <taxon>Pochonia</taxon>
    </lineage>
</organism>
<dbReference type="KEGG" id="pchm:VFPPC_18545"/>
<proteinExistence type="predicted"/>
<name>A0A219ARN4_METCM</name>